<name>A0AAV4VVS4_CAEEX</name>
<evidence type="ECO:0000313" key="2">
    <source>
        <dbReference type="EMBL" id="GIY73563.1"/>
    </source>
</evidence>
<proteinExistence type="predicted"/>
<gene>
    <name evidence="2" type="ORF">CEXT_482811</name>
</gene>
<evidence type="ECO:0000313" key="3">
    <source>
        <dbReference type="Proteomes" id="UP001054945"/>
    </source>
</evidence>
<sequence length="97" mass="11031">MKTRLPILHPARPGLAATIPRTETPCPKHGIISLSGAILQDNYRKRRRTLHFKSHAHTKENSFQNQQSEKRSTTKSSPEGNPSMHRQKPHHLSPLNI</sequence>
<organism evidence="2 3">
    <name type="scientific">Caerostris extrusa</name>
    <name type="common">Bark spider</name>
    <name type="synonym">Caerostris bankana</name>
    <dbReference type="NCBI Taxonomy" id="172846"/>
    <lineage>
        <taxon>Eukaryota</taxon>
        <taxon>Metazoa</taxon>
        <taxon>Ecdysozoa</taxon>
        <taxon>Arthropoda</taxon>
        <taxon>Chelicerata</taxon>
        <taxon>Arachnida</taxon>
        <taxon>Araneae</taxon>
        <taxon>Araneomorphae</taxon>
        <taxon>Entelegynae</taxon>
        <taxon>Araneoidea</taxon>
        <taxon>Araneidae</taxon>
        <taxon>Caerostris</taxon>
    </lineage>
</organism>
<evidence type="ECO:0000256" key="1">
    <source>
        <dbReference type="SAM" id="MobiDB-lite"/>
    </source>
</evidence>
<dbReference type="Proteomes" id="UP001054945">
    <property type="component" value="Unassembled WGS sequence"/>
</dbReference>
<accession>A0AAV4VVS4</accession>
<feature type="region of interest" description="Disordered" evidence="1">
    <location>
        <begin position="52"/>
        <end position="97"/>
    </location>
</feature>
<comment type="caution">
    <text evidence="2">The sequence shown here is derived from an EMBL/GenBank/DDBJ whole genome shotgun (WGS) entry which is preliminary data.</text>
</comment>
<reference evidence="2 3" key="1">
    <citation type="submission" date="2021-06" db="EMBL/GenBank/DDBJ databases">
        <title>Caerostris extrusa draft genome.</title>
        <authorList>
            <person name="Kono N."/>
            <person name="Arakawa K."/>
        </authorList>
    </citation>
    <scope>NUCLEOTIDE SEQUENCE [LARGE SCALE GENOMIC DNA]</scope>
</reference>
<dbReference type="EMBL" id="BPLR01015100">
    <property type="protein sequence ID" value="GIY73563.1"/>
    <property type="molecule type" value="Genomic_DNA"/>
</dbReference>
<dbReference type="AlphaFoldDB" id="A0AAV4VVS4"/>
<keyword evidence="3" id="KW-1185">Reference proteome</keyword>
<protein>
    <submittedName>
        <fullName evidence="2">Uncharacterized protein</fullName>
    </submittedName>
</protein>